<dbReference type="SUPFAM" id="SSF53448">
    <property type="entry name" value="Nucleotide-diphospho-sugar transferases"/>
    <property type="match status" value="1"/>
</dbReference>
<dbReference type="AlphaFoldDB" id="G2E925"/>
<organism evidence="2 3">
    <name type="scientific">Bizionia argentinensis JUB59</name>
    <dbReference type="NCBI Taxonomy" id="1046627"/>
    <lineage>
        <taxon>Bacteria</taxon>
        <taxon>Pseudomonadati</taxon>
        <taxon>Bacteroidota</taxon>
        <taxon>Flavobacteriia</taxon>
        <taxon>Flavobacteriales</taxon>
        <taxon>Flavobacteriaceae</taxon>
        <taxon>Bizionia</taxon>
    </lineage>
</organism>
<evidence type="ECO:0000313" key="3">
    <source>
        <dbReference type="Proteomes" id="UP000003730"/>
    </source>
</evidence>
<proteinExistence type="predicted"/>
<sequence length="108" mass="12573">MNEIVVLIATKNRSKLLETRSLKSVLNQSSIIKEVIVIDDSDKNHIREYERIVNELNESIKSTYLVNQRTLGFCDAANTGINYVLKNYLTQEMFILDYLKKMGLIYIR</sequence>
<dbReference type="Pfam" id="PF00535">
    <property type="entry name" value="Glycos_transf_2"/>
    <property type="match status" value="1"/>
</dbReference>
<name>G2E925_9FLAO</name>
<comment type="caution">
    <text evidence="2">The sequence shown here is derived from an EMBL/GenBank/DDBJ whole genome shotgun (WGS) entry which is preliminary data.</text>
</comment>
<protein>
    <submittedName>
        <fullName evidence="2">Glycosyltransferase family 2 protein</fullName>
    </submittedName>
</protein>
<keyword evidence="2" id="KW-0808">Transferase</keyword>
<dbReference type="RefSeq" id="WP_040287854.1">
    <property type="nucleotide sequence ID" value="NZ_AFXZ01000002.1"/>
</dbReference>
<dbReference type="InterPro" id="IPR029044">
    <property type="entry name" value="Nucleotide-diphossugar_trans"/>
</dbReference>
<gene>
    <name evidence="2" type="ORF">BZARG_33</name>
</gene>
<dbReference type="Proteomes" id="UP000003730">
    <property type="component" value="Unassembled WGS sequence"/>
</dbReference>
<keyword evidence="3" id="KW-1185">Reference proteome</keyword>
<dbReference type="EMBL" id="AFXZ01000002">
    <property type="protein sequence ID" value="EGV44760.2"/>
    <property type="molecule type" value="Genomic_DNA"/>
</dbReference>
<dbReference type="Gene3D" id="3.90.550.10">
    <property type="entry name" value="Spore Coat Polysaccharide Biosynthesis Protein SpsA, Chain A"/>
    <property type="match status" value="1"/>
</dbReference>
<dbReference type="OrthoDB" id="9815829at2"/>
<feature type="domain" description="Glycosyltransferase 2-like" evidence="1">
    <location>
        <begin position="6"/>
        <end position="89"/>
    </location>
</feature>
<reference evidence="2 3" key="1">
    <citation type="journal article" date="2008" name="Int. J. Syst. Evol. Microbiol.">
        <title>Bizionia argentinensis sp. nov., isolated from surface marine water in Antarctica.</title>
        <authorList>
            <person name="Bercovich A."/>
            <person name="Vazquez S.C."/>
            <person name="Yankilevich P."/>
            <person name="Coria S.H."/>
            <person name="Foti M."/>
            <person name="Hernandez E."/>
            <person name="Vidal A."/>
            <person name="Ruberto L."/>
            <person name="Melo C."/>
            <person name="Marenssi S."/>
            <person name="Criscuolo M."/>
            <person name="Memoli M."/>
            <person name="Arguelles M."/>
            <person name="Mac Cormack W.P."/>
        </authorList>
    </citation>
    <scope>NUCLEOTIDE SEQUENCE [LARGE SCALE GENOMIC DNA]</scope>
    <source>
        <strain evidence="2 3">JUB59</strain>
    </source>
</reference>
<dbReference type="GO" id="GO:0016740">
    <property type="term" value="F:transferase activity"/>
    <property type="evidence" value="ECO:0007669"/>
    <property type="project" value="UniProtKB-KW"/>
</dbReference>
<dbReference type="InterPro" id="IPR001173">
    <property type="entry name" value="Glyco_trans_2-like"/>
</dbReference>
<dbReference type="CDD" id="cd00761">
    <property type="entry name" value="Glyco_tranf_GTA_type"/>
    <property type="match status" value="1"/>
</dbReference>
<evidence type="ECO:0000313" key="2">
    <source>
        <dbReference type="EMBL" id="EGV44760.2"/>
    </source>
</evidence>
<accession>G2E925</accession>
<evidence type="ECO:0000259" key="1">
    <source>
        <dbReference type="Pfam" id="PF00535"/>
    </source>
</evidence>